<gene>
    <name evidence="2" type="ORF">I9W82_003903</name>
</gene>
<dbReference type="OrthoDB" id="4091843at2759"/>
<dbReference type="AlphaFoldDB" id="A0A8H7ZAN8"/>
<dbReference type="GeneID" id="93652532"/>
<proteinExistence type="predicted"/>
<protein>
    <submittedName>
        <fullName evidence="2">Uncharacterized protein</fullName>
    </submittedName>
</protein>
<dbReference type="EMBL" id="JAEOAQ010000005">
    <property type="protein sequence ID" value="KAG5418375.1"/>
    <property type="molecule type" value="Genomic_DNA"/>
</dbReference>
<keyword evidence="1" id="KW-0175">Coiled coil</keyword>
<comment type="caution">
    <text evidence="2">The sequence shown here is derived from an EMBL/GenBank/DDBJ whole genome shotgun (WGS) entry which is preliminary data.</text>
</comment>
<feature type="coiled-coil region" evidence="1">
    <location>
        <begin position="102"/>
        <end position="129"/>
    </location>
</feature>
<organism evidence="2 3">
    <name type="scientific">Candida metapsilosis</name>
    <dbReference type="NCBI Taxonomy" id="273372"/>
    <lineage>
        <taxon>Eukaryota</taxon>
        <taxon>Fungi</taxon>
        <taxon>Dikarya</taxon>
        <taxon>Ascomycota</taxon>
        <taxon>Saccharomycotina</taxon>
        <taxon>Pichiomycetes</taxon>
        <taxon>Debaryomycetaceae</taxon>
        <taxon>Candida/Lodderomyces clade</taxon>
        <taxon>Candida</taxon>
    </lineage>
</organism>
<reference evidence="2 3" key="1">
    <citation type="submission" date="2020-12" db="EMBL/GenBank/DDBJ databases">
        <title>Effect of drift, selection, and recombination on the evolution of hybrid genomes in Candida yeast pathogens.</title>
        <authorList>
            <person name="Mixao V."/>
            <person name="Ksiezopolska E."/>
            <person name="Saus E."/>
            <person name="Boekhout T."/>
            <person name="Gacser A."/>
            <person name="Gabaldon T."/>
        </authorList>
    </citation>
    <scope>NUCLEOTIDE SEQUENCE [LARGE SCALE GENOMIC DNA]</scope>
    <source>
        <strain evidence="2 3">BP57</strain>
    </source>
</reference>
<evidence type="ECO:0000313" key="2">
    <source>
        <dbReference type="EMBL" id="KAG5418375.1"/>
    </source>
</evidence>
<evidence type="ECO:0000313" key="3">
    <source>
        <dbReference type="Proteomes" id="UP000669133"/>
    </source>
</evidence>
<name>A0A8H7ZAN8_9ASCO</name>
<evidence type="ECO:0000256" key="1">
    <source>
        <dbReference type="SAM" id="Coils"/>
    </source>
</evidence>
<sequence>MATPRQLVFIDDVAKNHVKYHDPIFASYLKLRQDVLKLYTSISKQIEQDADAEGSTSGSQTSRFKLHQLEVELHKVELTYKTHIDELANLLRIEKSLKPDVLTGVKEKLDQLIAQNEELQEKISRINTVEKPLLDKITKFVASFNSNIEKTRAKPILASYIKTLDGDLSEEQNESESLNVDFRSLVFNKDELRSQVRQVLKNDAATAIVATEHGLHIDELLKTGKIFDEYDENKVLYKLYRSTLFDISHTITLDEYDEMIAKTVEQIQTLKNEGESTKQSWSKNAEKMLKIKAIVDETVDQEITEDVEMTE</sequence>
<dbReference type="Proteomes" id="UP000669133">
    <property type="component" value="Unassembled WGS sequence"/>
</dbReference>
<dbReference type="RefSeq" id="XP_067547491.1">
    <property type="nucleotide sequence ID" value="XM_067692918.1"/>
</dbReference>
<accession>A0A8H7ZAN8</accession>
<keyword evidence="3" id="KW-1185">Reference proteome</keyword>